<dbReference type="SUPFAM" id="SSF52141">
    <property type="entry name" value="Uracil-DNA glycosylase-like"/>
    <property type="match status" value="1"/>
</dbReference>
<dbReference type="SMART" id="SM00986">
    <property type="entry name" value="UDG"/>
    <property type="match status" value="1"/>
</dbReference>
<dbReference type="GeneID" id="78229585"/>
<dbReference type="CDD" id="cd10033">
    <property type="entry name" value="UDG_like"/>
    <property type="match status" value="1"/>
</dbReference>
<dbReference type="InterPro" id="IPR005122">
    <property type="entry name" value="Uracil-DNA_glycosylase-like"/>
</dbReference>
<proteinExistence type="predicted"/>
<protein>
    <submittedName>
        <fullName evidence="2">Uracil-DNA glycosylase superfamily protein</fullName>
    </submittedName>
</protein>
<dbReference type="InterPro" id="IPR047124">
    <property type="entry name" value="HI_0220.2"/>
</dbReference>
<reference evidence="2 3" key="1">
    <citation type="submission" date="2010-12" db="EMBL/GenBank/DDBJ databases">
        <title>The Genome Sequence of Coprobacillus sp. strain 29_1.</title>
        <authorList>
            <consortium name="The Broad Institute Genome Sequencing Platform"/>
            <person name="Earl A."/>
            <person name="Ward D."/>
            <person name="Feldgarden M."/>
            <person name="Gevers D."/>
            <person name="Daigneault M."/>
            <person name="Sibley C.D."/>
            <person name="White A."/>
            <person name="Strauss J."/>
            <person name="Allen-Vercoe E."/>
            <person name="Young S.K."/>
            <person name="Zeng Q."/>
            <person name="Gargeya S."/>
            <person name="Fitzgerald M."/>
            <person name="Haas B."/>
            <person name="Abouelleil A."/>
            <person name="Alvarado L."/>
            <person name="Arachchi H.M."/>
            <person name="Berlin A."/>
            <person name="Brown A."/>
            <person name="Chapman S.B."/>
            <person name="Chen Z."/>
            <person name="Dunbar C."/>
            <person name="Freedman E."/>
            <person name="Gearin G."/>
            <person name="Gellesch M."/>
            <person name="Goldberg J."/>
            <person name="Griggs A."/>
            <person name="Gujja S."/>
            <person name="Heilman E."/>
            <person name="Heiman D."/>
            <person name="Howarth C."/>
            <person name="Larson L."/>
            <person name="Lui A."/>
            <person name="MacDonald P.J.P."/>
            <person name="Mehta T."/>
            <person name="Montmayeur A."/>
            <person name="Murphy C."/>
            <person name="Neiman D."/>
            <person name="Pearson M."/>
            <person name="Priest M."/>
            <person name="Roberts A."/>
            <person name="Saif S."/>
            <person name="Shea T."/>
            <person name="Shenoy N."/>
            <person name="Sisk P."/>
            <person name="Stolte C."/>
            <person name="Sykes S."/>
            <person name="White J."/>
            <person name="Yandava C."/>
            <person name="Nusbaum C."/>
            <person name="Birren B."/>
        </authorList>
    </citation>
    <scope>NUCLEOTIDE SEQUENCE [LARGE SCALE GENOMIC DNA]</scope>
    <source>
        <strain evidence="2 3">29_1</strain>
    </source>
</reference>
<feature type="domain" description="Uracil-DNA glycosylase-like" evidence="1">
    <location>
        <begin position="30"/>
        <end position="186"/>
    </location>
</feature>
<dbReference type="RefSeq" id="WP_008790855.1">
    <property type="nucleotide sequence ID" value="NZ_AKCB01000001.1"/>
</dbReference>
<dbReference type="eggNOG" id="COG1573">
    <property type="taxonomic scope" value="Bacteria"/>
</dbReference>
<evidence type="ECO:0000259" key="1">
    <source>
        <dbReference type="SMART" id="SM00986"/>
    </source>
</evidence>
<dbReference type="SMART" id="SM00987">
    <property type="entry name" value="UreE_C"/>
    <property type="match status" value="1"/>
</dbReference>
<comment type="caution">
    <text evidence="2">The sequence shown here is derived from an EMBL/GenBank/DDBJ whole genome shotgun (WGS) entry which is preliminary data.</text>
</comment>
<evidence type="ECO:0000313" key="3">
    <source>
        <dbReference type="Proteomes" id="UP000003157"/>
    </source>
</evidence>
<dbReference type="Gene3D" id="3.40.470.10">
    <property type="entry name" value="Uracil-DNA glycosylase-like domain"/>
    <property type="match status" value="1"/>
</dbReference>
<dbReference type="PANTHER" id="PTHR42160">
    <property type="entry name" value="URACIL-DNA GLYCOSYLASE SUPERFAMILY PROTEIN"/>
    <property type="match status" value="1"/>
</dbReference>
<dbReference type="EMBL" id="ADKX01000053">
    <property type="protein sequence ID" value="EFW02984.1"/>
    <property type="molecule type" value="Genomic_DNA"/>
</dbReference>
<dbReference type="STRING" id="100884.GCA_000269565_01718"/>
<accession>E7GG80</accession>
<organism evidence="2 3">
    <name type="scientific">Coprobacillus cateniformis</name>
    <dbReference type="NCBI Taxonomy" id="100884"/>
    <lineage>
        <taxon>Bacteria</taxon>
        <taxon>Bacillati</taxon>
        <taxon>Bacillota</taxon>
        <taxon>Erysipelotrichia</taxon>
        <taxon>Erysipelotrichales</taxon>
        <taxon>Coprobacillaceae</taxon>
        <taxon>Coprobacillus</taxon>
    </lineage>
</organism>
<dbReference type="InterPro" id="IPR036895">
    <property type="entry name" value="Uracil-DNA_glycosylase-like_sf"/>
</dbReference>
<sequence>MSIDAFNKLKEELLSCQKCKDIFENDPRPVFQGNRDSVIMQISQAPSQKVMETGKPFNDASGRKLLKDWYQITREEFDNPQYFYITSVGRCYPGKAKTTGDIPPPTHCADYFLKKELNIIEPQIYIIIGSYAAKYLFPNETLESLIFNDHIFQGRPLYVLPHPSPLNRKWLKDHPQFEQDRMPQIRTIIHKYIEKE</sequence>
<dbReference type="OrthoDB" id="9789139at2"/>
<evidence type="ECO:0000313" key="2">
    <source>
        <dbReference type="EMBL" id="EFW02984.1"/>
    </source>
</evidence>
<dbReference type="Pfam" id="PF03167">
    <property type="entry name" value="UDG"/>
    <property type="match status" value="1"/>
</dbReference>
<keyword evidence="3" id="KW-1185">Reference proteome</keyword>
<dbReference type="HOGENOM" id="CLU_075800_0_0_9"/>
<name>E7GG80_9FIRM</name>
<dbReference type="AlphaFoldDB" id="E7GG80"/>
<gene>
    <name evidence="2" type="ORF">HMPREF9488_03773</name>
</gene>
<dbReference type="PANTHER" id="PTHR42160:SF1">
    <property type="entry name" value="URACIL-DNA GLYCOSYLASE SUPERFAMILY PROTEIN"/>
    <property type="match status" value="1"/>
</dbReference>
<dbReference type="Proteomes" id="UP000003157">
    <property type="component" value="Unassembled WGS sequence"/>
</dbReference>